<name>A0A143HL28_MICTH</name>
<evidence type="ECO:0000313" key="5">
    <source>
        <dbReference type="Proteomes" id="UP000076077"/>
    </source>
</evidence>
<dbReference type="GO" id="GO:0006396">
    <property type="term" value="P:RNA processing"/>
    <property type="evidence" value="ECO:0007669"/>
    <property type="project" value="InterPro"/>
</dbReference>
<dbReference type="InterPro" id="IPR029064">
    <property type="entry name" value="Ribosomal_eL30-like_sf"/>
</dbReference>
<keyword evidence="2 4" id="KW-0808">Transferase</keyword>
<organism evidence="4 5">
    <name type="scientific">Microbulbifer thermotolerans</name>
    <dbReference type="NCBI Taxonomy" id="252514"/>
    <lineage>
        <taxon>Bacteria</taxon>
        <taxon>Pseudomonadati</taxon>
        <taxon>Pseudomonadota</taxon>
        <taxon>Gammaproteobacteria</taxon>
        <taxon>Cellvibrionales</taxon>
        <taxon>Microbulbiferaceae</taxon>
        <taxon>Microbulbifer</taxon>
    </lineage>
</organism>
<dbReference type="InterPro" id="IPR004441">
    <property type="entry name" value="rRNA_MeTrfase_TrmH"/>
</dbReference>
<protein>
    <submittedName>
        <fullName evidence="4">23S rRNA (Guanosine(2251)-2'-O)-methyltransferase RlmB</fullName>
    </submittedName>
</protein>
<dbReference type="InterPro" id="IPR013123">
    <property type="entry name" value="SpoU_subst-bd"/>
</dbReference>
<dbReference type="PANTHER" id="PTHR46429">
    <property type="entry name" value="23S RRNA (GUANOSINE-2'-O-)-METHYLTRANSFERASE RLMB"/>
    <property type="match status" value="1"/>
</dbReference>
<dbReference type="KEGG" id="mthd:A3224_06005"/>
<dbReference type="CDD" id="cd18095">
    <property type="entry name" value="SpoU-like_rRNA-MTase"/>
    <property type="match status" value="1"/>
</dbReference>
<dbReference type="PANTHER" id="PTHR46429:SF1">
    <property type="entry name" value="23S RRNA (GUANOSINE-2'-O-)-METHYLTRANSFERASE RLMB"/>
    <property type="match status" value="1"/>
</dbReference>
<evidence type="ECO:0000256" key="1">
    <source>
        <dbReference type="ARBA" id="ARBA00022603"/>
    </source>
</evidence>
<dbReference type="InterPro" id="IPR001537">
    <property type="entry name" value="SpoU_MeTrfase"/>
</dbReference>
<evidence type="ECO:0000259" key="3">
    <source>
        <dbReference type="SMART" id="SM00967"/>
    </source>
</evidence>
<dbReference type="SUPFAM" id="SSF55315">
    <property type="entry name" value="L30e-like"/>
    <property type="match status" value="1"/>
</dbReference>
<proteinExistence type="predicted"/>
<dbReference type="GeneID" id="76607605"/>
<evidence type="ECO:0000313" key="4">
    <source>
        <dbReference type="EMBL" id="AMX02196.1"/>
    </source>
</evidence>
<dbReference type="STRING" id="252514.A3224_06005"/>
<dbReference type="GO" id="GO:0005829">
    <property type="term" value="C:cytosol"/>
    <property type="evidence" value="ECO:0007669"/>
    <property type="project" value="TreeGrafter"/>
</dbReference>
<dbReference type="GO" id="GO:0008173">
    <property type="term" value="F:RNA methyltransferase activity"/>
    <property type="evidence" value="ECO:0007669"/>
    <property type="project" value="InterPro"/>
</dbReference>
<reference evidence="5" key="1">
    <citation type="submission" date="2016-03" db="EMBL/GenBank/DDBJ databases">
        <authorList>
            <person name="Lee Y.-S."/>
            <person name="Choi Y.-L."/>
        </authorList>
    </citation>
    <scope>NUCLEOTIDE SEQUENCE [LARGE SCALE GENOMIC DNA]</scope>
    <source>
        <strain evidence="5">DAU221</strain>
    </source>
</reference>
<dbReference type="OrthoDB" id="9785673at2"/>
<dbReference type="Gene3D" id="3.40.1280.10">
    <property type="match status" value="1"/>
</dbReference>
<dbReference type="InterPro" id="IPR029028">
    <property type="entry name" value="Alpha/beta_knot_MTases"/>
</dbReference>
<dbReference type="RefSeq" id="WP_067152546.1">
    <property type="nucleotide sequence ID" value="NZ_CP014864.1"/>
</dbReference>
<keyword evidence="1 4" id="KW-0489">Methyltransferase</keyword>
<dbReference type="SUPFAM" id="SSF75217">
    <property type="entry name" value="alpha/beta knot"/>
    <property type="match status" value="1"/>
</dbReference>
<dbReference type="EMBL" id="CP014864">
    <property type="protein sequence ID" value="AMX02196.1"/>
    <property type="molecule type" value="Genomic_DNA"/>
</dbReference>
<feature type="domain" description="RNA 2-O ribose methyltransferase substrate binding" evidence="3">
    <location>
        <begin position="24"/>
        <end position="102"/>
    </location>
</feature>
<dbReference type="GO" id="GO:0003723">
    <property type="term" value="F:RNA binding"/>
    <property type="evidence" value="ECO:0007669"/>
    <property type="project" value="InterPro"/>
</dbReference>
<dbReference type="Pfam" id="PF00588">
    <property type="entry name" value="SpoU_methylase"/>
    <property type="match status" value="1"/>
</dbReference>
<keyword evidence="5" id="KW-1185">Reference proteome</keyword>
<sequence length="266" mass="29379">MTDTTPADSQDYLRKRAFYDSLLTIYGRKPVLEALEDLSLPVHKLHLADSNRRDKLIERIEALAAERHIEIVYRSRRELSRISKNARQDQGVALDLALPHYGTAEAFLHEPKTNYELLAIDGITNPQNLGMIIRSACAGGMDGILLPRKGCAQIDPLVIKASTGTVFKMRLLRCEKLAPTLSAFKQRGARICGLSSHAPMTLSALEENAPTIFVLGNETHGVSDAVDELCTHRLRIPMHNGVESLNVAVTAALIAFRERPSHSNPV</sequence>
<accession>A0A143HL28</accession>
<evidence type="ECO:0000256" key="2">
    <source>
        <dbReference type="ARBA" id="ARBA00022679"/>
    </source>
</evidence>
<dbReference type="SMART" id="SM00967">
    <property type="entry name" value="SpoU_sub_bind"/>
    <property type="match status" value="1"/>
</dbReference>
<dbReference type="InterPro" id="IPR029026">
    <property type="entry name" value="tRNA_m1G_MTases_N"/>
</dbReference>
<dbReference type="Proteomes" id="UP000076077">
    <property type="component" value="Chromosome"/>
</dbReference>
<dbReference type="GO" id="GO:0032259">
    <property type="term" value="P:methylation"/>
    <property type="evidence" value="ECO:0007669"/>
    <property type="project" value="UniProtKB-KW"/>
</dbReference>
<dbReference type="AlphaFoldDB" id="A0A143HL28"/>
<dbReference type="Gene3D" id="3.30.1330.30">
    <property type="match status" value="1"/>
</dbReference>
<dbReference type="Pfam" id="PF08032">
    <property type="entry name" value="SpoU_sub_bind"/>
    <property type="match status" value="1"/>
</dbReference>
<gene>
    <name evidence="4" type="ORF">A3224_06005</name>
</gene>